<evidence type="ECO:0000259" key="8">
    <source>
        <dbReference type="PROSITE" id="PS50850"/>
    </source>
</evidence>
<dbReference type="GO" id="GO:0016020">
    <property type="term" value="C:membrane"/>
    <property type="evidence" value="ECO:0007669"/>
    <property type="project" value="UniProtKB-SubCell"/>
</dbReference>
<feature type="transmembrane region" description="Helical" evidence="7">
    <location>
        <begin position="428"/>
        <end position="448"/>
    </location>
</feature>
<dbReference type="InterPro" id="IPR011701">
    <property type="entry name" value="MFS"/>
</dbReference>
<keyword evidence="3 7" id="KW-0812">Transmembrane</keyword>
<dbReference type="GO" id="GO:0006820">
    <property type="term" value="P:monoatomic anion transport"/>
    <property type="evidence" value="ECO:0007669"/>
    <property type="project" value="TreeGrafter"/>
</dbReference>
<dbReference type="FunFam" id="1.20.1250.20:FF:000423">
    <property type="entry name" value="Putative inorganic phosphate cotransporter-like Protein"/>
    <property type="match status" value="1"/>
</dbReference>
<feature type="transmembrane region" description="Helical" evidence="7">
    <location>
        <begin position="190"/>
        <end position="212"/>
    </location>
</feature>
<dbReference type="SUPFAM" id="SSF103473">
    <property type="entry name" value="MFS general substrate transporter"/>
    <property type="match status" value="1"/>
</dbReference>
<feature type="transmembrane region" description="Helical" evidence="7">
    <location>
        <begin position="157"/>
        <end position="178"/>
    </location>
</feature>
<evidence type="ECO:0000256" key="5">
    <source>
        <dbReference type="ARBA" id="ARBA00022989"/>
    </source>
</evidence>
<keyword evidence="2" id="KW-0813">Transport</keyword>
<dbReference type="Pfam" id="PF07690">
    <property type="entry name" value="MFS_1"/>
    <property type="match status" value="1"/>
</dbReference>
<dbReference type="EMBL" id="OC856229">
    <property type="protein sequence ID" value="CAD7623415.1"/>
    <property type="molecule type" value="Genomic_DNA"/>
</dbReference>
<dbReference type="Gene3D" id="1.20.1250.20">
    <property type="entry name" value="MFS general substrate transporter like domains"/>
    <property type="match status" value="2"/>
</dbReference>
<evidence type="ECO:0000256" key="2">
    <source>
        <dbReference type="ARBA" id="ARBA00022448"/>
    </source>
</evidence>
<dbReference type="InterPro" id="IPR050382">
    <property type="entry name" value="MFS_Na/Anion_cotransporter"/>
</dbReference>
<dbReference type="PROSITE" id="PS00217">
    <property type="entry name" value="SUGAR_TRANSPORT_2"/>
    <property type="match status" value="1"/>
</dbReference>
<keyword evidence="4" id="KW-0769">Symport</keyword>
<gene>
    <name evidence="9" type="ORF">OSB1V03_LOCUS3871</name>
</gene>
<dbReference type="FunFam" id="1.20.1250.20:FF:000003">
    <property type="entry name" value="Solute carrier family 17 member 3"/>
    <property type="match status" value="1"/>
</dbReference>
<dbReference type="PROSITE" id="PS50850">
    <property type="entry name" value="MFS"/>
    <property type="match status" value="1"/>
</dbReference>
<dbReference type="InterPro" id="IPR036259">
    <property type="entry name" value="MFS_trans_sf"/>
</dbReference>
<feature type="domain" description="Major facilitator superfamily (MFS) profile" evidence="8">
    <location>
        <begin position="42"/>
        <end position="484"/>
    </location>
</feature>
<evidence type="ECO:0000313" key="10">
    <source>
        <dbReference type="Proteomes" id="UP000759131"/>
    </source>
</evidence>
<feature type="transmembrane region" description="Helical" evidence="7">
    <location>
        <begin position="328"/>
        <end position="353"/>
    </location>
</feature>
<evidence type="ECO:0000313" key="9">
    <source>
        <dbReference type="EMBL" id="CAD7623415.1"/>
    </source>
</evidence>
<dbReference type="InterPro" id="IPR020846">
    <property type="entry name" value="MFS_dom"/>
</dbReference>
<name>A0A7R9KK53_9ACAR</name>
<dbReference type="GO" id="GO:0015293">
    <property type="term" value="F:symporter activity"/>
    <property type="evidence" value="ECO:0007669"/>
    <property type="project" value="UniProtKB-KW"/>
</dbReference>
<feature type="transmembrane region" description="Helical" evidence="7">
    <location>
        <begin position="224"/>
        <end position="244"/>
    </location>
</feature>
<dbReference type="PANTHER" id="PTHR11662">
    <property type="entry name" value="SOLUTE CARRIER FAMILY 17"/>
    <property type="match status" value="1"/>
</dbReference>
<dbReference type="EMBL" id="CAJPIZ010001654">
    <property type="protein sequence ID" value="CAG2103845.1"/>
    <property type="molecule type" value="Genomic_DNA"/>
</dbReference>
<keyword evidence="10" id="KW-1185">Reference proteome</keyword>
<evidence type="ECO:0000256" key="3">
    <source>
        <dbReference type="ARBA" id="ARBA00022692"/>
    </source>
</evidence>
<reference evidence="9" key="1">
    <citation type="submission" date="2020-11" db="EMBL/GenBank/DDBJ databases">
        <authorList>
            <person name="Tran Van P."/>
        </authorList>
    </citation>
    <scope>NUCLEOTIDE SEQUENCE</scope>
</reference>
<dbReference type="PANTHER" id="PTHR11662:SF399">
    <property type="entry name" value="FI19708P1-RELATED"/>
    <property type="match status" value="1"/>
</dbReference>
<dbReference type="OrthoDB" id="2985014at2759"/>
<feature type="transmembrane region" description="Helical" evidence="7">
    <location>
        <begin position="129"/>
        <end position="151"/>
    </location>
</feature>
<proteinExistence type="predicted"/>
<dbReference type="InterPro" id="IPR005829">
    <property type="entry name" value="Sugar_transporter_CS"/>
</dbReference>
<feature type="transmembrane region" description="Helical" evidence="7">
    <location>
        <begin position="365"/>
        <end position="383"/>
    </location>
</feature>
<keyword evidence="5 7" id="KW-1133">Transmembrane helix</keyword>
<organism evidence="9">
    <name type="scientific">Medioppia subpectinata</name>
    <dbReference type="NCBI Taxonomy" id="1979941"/>
    <lineage>
        <taxon>Eukaryota</taxon>
        <taxon>Metazoa</taxon>
        <taxon>Ecdysozoa</taxon>
        <taxon>Arthropoda</taxon>
        <taxon>Chelicerata</taxon>
        <taxon>Arachnida</taxon>
        <taxon>Acari</taxon>
        <taxon>Acariformes</taxon>
        <taxon>Sarcoptiformes</taxon>
        <taxon>Oribatida</taxon>
        <taxon>Brachypylina</taxon>
        <taxon>Oppioidea</taxon>
        <taxon>Oppiidae</taxon>
        <taxon>Medioppia</taxon>
    </lineage>
</organism>
<evidence type="ECO:0000256" key="1">
    <source>
        <dbReference type="ARBA" id="ARBA00004141"/>
    </source>
</evidence>
<evidence type="ECO:0000256" key="7">
    <source>
        <dbReference type="SAM" id="Phobius"/>
    </source>
</evidence>
<accession>A0A7R9KK53</accession>
<feature type="transmembrane region" description="Helical" evidence="7">
    <location>
        <begin position="284"/>
        <end position="308"/>
    </location>
</feature>
<comment type="subcellular location">
    <subcellularLocation>
        <location evidence="1">Membrane</location>
        <topology evidence="1">Multi-pass membrane protein</topology>
    </subcellularLocation>
</comment>
<dbReference type="Proteomes" id="UP000759131">
    <property type="component" value="Unassembled WGS sequence"/>
</dbReference>
<evidence type="ECO:0000256" key="6">
    <source>
        <dbReference type="ARBA" id="ARBA00023136"/>
    </source>
</evidence>
<feature type="transmembrane region" description="Helical" evidence="7">
    <location>
        <begin position="460"/>
        <end position="480"/>
    </location>
</feature>
<keyword evidence="6 7" id="KW-0472">Membrane</keyword>
<protein>
    <recommendedName>
        <fullName evidence="8">Major facilitator superfamily (MFS) profile domain-containing protein</fullName>
    </recommendedName>
</protein>
<dbReference type="AlphaFoldDB" id="A0A7R9KK53"/>
<evidence type="ECO:0000256" key="4">
    <source>
        <dbReference type="ARBA" id="ARBA00022847"/>
    </source>
</evidence>
<sequence length="596" mass="65143">MSSSMKNAYSDIKKDGCGGIPTRFVVVLVAAISNTLSYTIRTNMSVTIVAMINGTQLREINDNNYTHSVVVDPSDTCPYSSEEQKSQDTMGAFTWSESMQGHILGSFYYGYIATNINGGQMADRFGVRYLCGFVTLSSAILTCLTPIVSYWDPIALIILRVITGLAQGILTPAIYALLAQWIPRHERGVVLALIQVGGNFGAVIAMPLSGYLCKNGFAGGWPSVFYVIGICGVLCFAVWMYCVYDTPAQHPRISESELRLITQNINVSFLNAEKARKKVIPWKAIALSLPMWAIAVAKFCGAWGNLMLMSKLPTYLESVLHMSIEMNGIITAVVYIALSISLTACGFFSDWIGQKRLIDDTLSRKIFESIALGGPAICLALVPLVKCDLTLVIVLLVIAMIIFGLNAGGDKPVVVDIAPDHSGTIYGITNAIASLPGILAPLYVGYFLEGSYGSLKQWNIVFYSSAGFYLFGLVFFVIFGTARPQKWGVMEGRSRGPTFARSRAPTYASSYKNVSAPTTPRSVLKTINSTNGAITGSHPSVFSITFAETNPQNNVNGSQTADEVVDNELNYDEEEDEEIDYNHYFKERRFSIFPIP</sequence>